<protein>
    <submittedName>
        <fullName evidence="1">Uncharacterized protein</fullName>
    </submittedName>
</protein>
<name>A0ABX2EI50_9BURK</name>
<accession>A0ABX2EI50</accession>
<organism evidence="1 2">
    <name type="scientific">Pseudaquabacterium terrae</name>
    <dbReference type="NCBI Taxonomy" id="2732868"/>
    <lineage>
        <taxon>Bacteria</taxon>
        <taxon>Pseudomonadati</taxon>
        <taxon>Pseudomonadota</taxon>
        <taxon>Betaproteobacteria</taxon>
        <taxon>Burkholderiales</taxon>
        <taxon>Sphaerotilaceae</taxon>
        <taxon>Pseudaquabacterium</taxon>
    </lineage>
</organism>
<dbReference type="Proteomes" id="UP000737171">
    <property type="component" value="Unassembled WGS sequence"/>
</dbReference>
<proteinExistence type="predicted"/>
<comment type="caution">
    <text evidence="1">The sequence shown here is derived from an EMBL/GenBank/DDBJ whole genome shotgun (WGS) entry which is preliminary data.</text>
</comment>
<reference evidence="1 2" key="1">
    <citation type="submission" date="2020-05" db="EMBL/GenBank/DDBJ databases">
        <title>Aquincola sp. isolate from soil.</title>
        <authorList>
            <person name="Han J."/>
            <person name="Kim D.-U."/>
        </authorList>
    </citation>
    <scope>NUCLEOTIDE SEQUENCE [LARGE SCALE GENOMIC DNA]</scope>
    <source>
        <strain evidence="1 2">S2</strain>
    </source>
</reference>
<sequence>MDIRPESRLPWDDEQELLGLRVRAFFFDPATVGARHDWIDRALPVLTPVRPTTLHAAGERGQYAVAELIAHPDAVFEHGNGLICLLDRSEDQRDHDPATWPNGVRGDALVQAVVAAVAVAGQRQTPTVALLRCHNVLYQIDPSPAALECIATSIVPAKRYCGAEGSISVQQLAAYCEPRLRNLPAGGAVLTRSQCDIGFADTTPSVAGIAEA</sequence>
<dbReference type="EMBL" id="JABRWJ010000004">
    <property type="protein sequence ID" value="NRF68266.1"/>
    <property type="molecule type" value="Genomic_DNA"/>
</dbReference>
<evidence type="ECO:0000313" key="2">
    <source>
        <dbReference type="Proteomes" id="UP000737171"/>
    </source>
</evidence>
<keyword evidence="2" id="KW-1185">Reference proteome</keyword>
<dbReference type="RefSeq" id="WP_173123761.1">
    <property type="nucleotide sequence ID" value="NZ_JABRWJ010000004.1"/>
</dbReference>
<gene>
    <name evidence="1" type="ORF">HLB44_14835</name>
</gene>
<evidence type="ECO:0000313" key="1">
    <source>
        <dbReference type="EMBL" id="NRF68266.1"/>
    </source>
</evidence>